<protein>
    <submittedName>
        <fullName evidence="2">AAA-ATPase-like protein</fullName>
    </submittedName>
</protein>
<dbReference type="InterPro" id="IPR050747">
    <property type="entry name" value="Mitochondrial_chaperone_BCS1"/>
</dbReference>
<feature type="domain" description="AAA-type ATPase N-terminal" evidence="1">
    <location>
        <begin position="1"/>
        <end position="53"/>
    </location>
</feature>
<dbReference type="PANTHER" id="PTHR23070">
    <property type="entry name" value="BCS1 AAA-TYPE ATPASE"/>
    <property type="match status" value="1"/>
</dbReference>
<dbReference type="AlphaFoldDB" id="A0A3S4NPT7"/>
<dbReference type="Proteomes" id="UP000283530">
    <property type="component" value="Unassembled WGS sequence"/>
</dbReference>
<name>A0A3S4NPT7_9MAGN</name>
<gene>
    <name evidence="2" type="ORF">CKAN_00859700</name>
</gene>
<keyword evidence="3" id="KW-1185">Reference proteome</keyword>
<accession>A0A3S4NPT7</accession>
<dbReference type="InterPro" id="IPR025753">
    <property type="entry name" value="AAA_N_dom"/>
</dbReference>
<organism evidence="2 3">
    <name type="scientific">Cinnamomum micranthum f. kanehirae</name>
    <dbReference type="NCBI Taxonomy" id="337451"/>
    <lineage>
        <taxon>Eukaryota</taxon>
        <taxon>Viridiplantae</taxon>
        <taxon>Streptophyta</taxon>
        <taxon>Embryophyta</taxon>
        <taxon>Tracheophyta</taxon>
        <taxon>Spermatophyta</taxon>
        <taxon>Magnoliopsida</taxon>
        <taxon>Magnoliidae</taxon>
        <taxon>Laurales</taxon>
        <taxon>Lauraceae</taxon>
        <taxon>Cinnamomum</taxon>
    </lineage>
</organism>
<dbReference type="Pfam" id="PF14363">
    <property type="entry name" value="AAA_assoc"/>
    <property type="match status" value="1"/>
</dbReference>
<dbReference type="STRING" id="337451.A0A3S4NPT7"/>
<reference evidence="2 3" key="1">
    <citation type="journal article" date="2019" name="Nat. Plants">
        <title>Stout camphor tree genome fills gaps in understanding of flowering plant genome evolution.</title>
        <authorList>
            <person name="Chaw S.M."/>
            <person name="Liu Y.C."/>
            <person name="Wu Y.W."/>
            <person name="Wang H.Y."/>
            <person name="Lin C.I."/>
            <person name="Wu C.S."/>
            <person name="Ke H.M."/>
            <person name="Chang L.Y."/>
            <person name="Hsu C.Y."/>
            <person name="Yang H.T."/>
            <person name="Sudianto E."/>
            <person name="Hsu M.H."/>
            <person name="Wu K.P."/>
            <person name="Wang L.N."/>
            <person name="Leebens-Mack J.H."/>
            <person name="Tsai I.J."/>
        </authorList>
    </citation>
    <scope>NUCLEOTIDE SEQUENCE [LARGE SCALE GENOMIC DNA]</scope>
    <source>
        <strain evidence="3">cv. Chaw 1501</strain>
        <tissue evidence="2">Young leaves</tissue>
    </source>
</reference>
<comment type="caution">
    <text evidence="2">The sequence shown here is derived from an EMBL/GenBank/DDBJ whole genome shotgun (WGS) entry which is preliminary data.</text>
</comment>
<sequence>MYESAEIYLCSKLSPKMQSLTLAKFEMEKKIRIAIAGDEEVLDKYQRIQVRWRRTTKAIMEISNTFKVHKMQGKDLRGRWAVVNFNHPATFKTLDMDPDLKKEVVDDLERFIRTKEFYKRIGKA</sequence>
<evidence type="ECO:0000259" key="1">
    <source>
        <dbReference type="Pfam" id="PF14363"/>
    </source>
</evidence>
<evidence type="ECO:0000313" key="2">
    <source>
        <dbReference type="EMBL" id="RWR79992.1"/>
    </source>
</evidence>
<dbReference type="OrthoDB" id="10251412at2759"/>
<dbReference type="EMBL" id="QPKB01000003">
    <property type="protein sequence ID" value="RWR79992.1"/>
    <property type="molecule type" value="Genomic_DNA"/>
</dbReference>
<proteinExistence type="predicted"/>
<evidence type="ECO:0000313" key="3">
    <source>
        <dbReference type="Proteomes" id="UP000283530"/>
    </source>
</evidence>